<dbReference type="Proteomes" id="UP000027442">
    <property type="component" value="Unassembled WGS sequence"/>
</dbReference>
<keyword evidence="2" id="KW-1185">Reference proteome</keyword>
<dbReference type="AlphaFoldDB" id="A0A069QD13"/>
<comment type="caution">
    <text evidence="1">The sequence shown here is derived from an EMBL/GenBank/DDBJ whole genome shotgun (WGS) entry which is preliminary data.</text>
</comment>
<protein>
    <submittedName>
        <fullName evidence="1">Uncharacterized protein</fullName>
    </submittedName>
</protein>
<organism evidence="1 2">
    <name type="scientific">Hoylesella loescheii DSM 19665 = JCM 12249 = ATCC 15930</name>
    <dbReference type="NCBI Taxonomy" id="1122985"/>
    <lineage>
        <taxon>Bacteria</taxon>
        <taxon>Pseudomonadati</taxon>
        <taxon>Bacteroidota</taxon>
        <taxon>Bacteroidia</taxon>
        <taxon>Bacteroidales</taxon>
        <taxon>Prevotellaceae</taxon>
        <taxon>Hoylesella</taxon>
    </lineage>
</organism>
<dbReference type="HOGENOM" id="CLU_3102227_0_0_10"/>
<dbReference type="EMBL" id="JNGW01000139">
    <property type="protein sequence ID" value="KDR50783.1"/>
    <property type="molecule type" value="Genomic_DNA"/>
</dbReference>
<sequence>MYLPNMVSKFSNHPSICALQRYWKSTSFPFPFGERLGIKPVMDCVESLYST</sequence>
<name>A0A069QD13_HOYLO</name>
<evidence type="ECO:0000313" key="1">
    <source>
        <dbReference type="EMBL" id="KDR50783.1"/>
    </source>
</evidence>
<accession>A0A069QD13</accession>
<gene>
    <name evidence="1" type="ORF">HMPREF1991_03155</name>
</gene>
<reference evidence="1 2" key="1">
    <citation type="submission" date="2013-08" db="EMBL/GenBank/DDBJ databases">
        <authorList>
            <person name="Weinstock G."/>
            <person name="Sodergren E."/>
            <person name="Wylie T."/>
            <person name="Fulton L."/>
            <person name="Fulton R."/>
            <person name="Fronick C."/>
            <person name="O'Laughlin M."/>
            <person name="Godfrey J."/>
            <person name="Miner T."/>
            <person name="Herter B."/>
            <person name="Appelbaum E."/>
            <person name="Cordes M."/>
            <person name="Lek S."/>
            <person name="Wollam A."/>
            <person name="Pepin K.H."/>
            <person name="Palsikar V.B."/>
            <person name="Mitreva M."/>
            <person name="Wilson R.K."/>
        </authorList>
    </citation>
    <scope>NUCLEOTIDE SEQUENCE [LARGE SCALE GENOMIC DNA]</scope>
    <source>
        <strain evidence="1 2">ATCC 15930</strain>
    </source>
</reference>
<evidence type="ECO:0000313" key="2">
    <source>
        <dbReference type="Proteomes" id="UP000027442"/>
    </source>
</evidence>
<proteinExistence type="predicted"/>